<dbReference type="PANTHER" id="PTHR10270:SF11">
    <property type="entry name" value="CASANOVA"/>
    <property type="match status" value="1"/>
</dbReference>
<dbReference type="Gene3D" id="1.10.30.10">
    <property type="entry name" value="High mobility group box domain"/>
    <property type="match status" value="1"/>
</dbReference>
<evidence type="ECO:0000259" key="7">
    <source>
        <dbReference type="PROSITE" id="PS51516"/>
    </source>
</evidence>
<evidence type="ECO:0000256" key="2">
    <source>
        <dbReference type="ARBA" id="ARBA00023125"/>
    </source>
</evidence>
<evidence type="ECO:0000259" key="6">
    <source>
        <dbReference type="PROSITE" id="PS50118"/>
    </source>
</evidence>
<dbReference type="InterPro" id="IPR021934">
    <property type="entry name" value="Sox_C"/>
</dbReference>
<evidence type="ECO:0000256" key="5">
    <source>
        <dbReference type="PROSITE-ProRule" id="PRU00267"/>
    </source>
</evidence>
<dbReference type="FunFam" id="1.10.30.10:FF:000003">
    <property type="entry name" value="Putative transcription factor SOX-6"/>
    <property type="match status" value="1"/>
</dbReference>
<dbReference type="PROSITE" id="PS50118">
    <property type="entry name" value="HMG_BOX_2"/>
    <property type="match status" value="1"/>
</dbReference>
<dbReference type="SMART" id="SM00398">
    <property type="entry name" value="HMG"/>
    <property type="match status" value="1"/>
</dbReference>
<evidence type="ECO:0000313" key="9">
    <source>
        <dbReference type="RefSeq" id="XP_038828561.1"/>
    </source>
</evidence>
<keyword evidence="2 5" id="KW-0238">DNA-binding</keyword>
<dbReference type="AlphaFoldDB" id="A0A8U0PQ34"/>
<gene>
    <name evidence="9" type="primary">LOC120027632</name>
</gene>
<dbReference type="SUPFAM" id="SSF47095">
    <property type="entry name" value="HMG-box"/>
    <property type="match status" value="1"/>
</dbReference>
<name>A0A8U0PQ34_SALNM</name>
<evidence type="ECO:0000256" key="3">
    <source>
        <dbReference type="ARBA" id="ARBA00023163"/>
    </source>
</evidence>
<keyword evidence="8" id="KW-1185">Reference proteome</keyword>
<evidence type="ECO:0000256" key="1">
    <source>
        <dbReference type="ARBA" id="ARBA00023015"/>
    </source>
</evidence>
<reference evidence="9" key="1">
    <citation type="submission" date="2025-08" db="UniProtKB">
        <authorList>
            <consortium name="RefSeq"/>
        </authorList>
    </citation>
    <scope>IDENTIFICATION</scope>
    <source>
        <tissue evidence="9">White muscle</tissue>
    </source>
</reference>
<dbReference type="KEGG" id="snh:120027632"/>
<protein>
    <submittedName>
        <fullName evidence="9">Sex-determining region Y protein-like</fullName>
    </submittedName>
</protein>
<dbReference type="PANTHER" id="PTHR10270">
    <property type="entry name" value="SOX TRANSCRIPTION FACTOR"/>
    <property type="match status" value="1"/>
</dbReference>
<feature type="domain" description="Sox C-terminal" evidence="7">
    <location>
        <begin position="199"/>
        <end position="340"/>
    </location>
</feature>
<dbReference type="Proteomes" id="UP000808372">
    <property type="component" value="Chromosome 33"/>
</dbReference>
<dbReference type="InterPro" id="IPR036910">
    <property type="entry name" value="HMG_box_dom_sf"/>
</dbReference>
<dbReference type="InterPro" id="IPR009071">
    <property type="entry name" value="HMG_box_dom"/>
</dbReference>
<dbReference type="InterPro" id="IPR050140">
    <property type="entry name" value="SRY-related_HMG-box_TF-like"/>
</dbReference>
<dbReference type="CDD" id="cd22032">
    <property type="entry name" value="HMG-box_SoxF"/>
    <property type="match status" value="1"/>
</dbReference>
<dbReference type="PROSITE" id="PS51516">
    <property type="entry name" value="SOX_C"/>
    <property type="match status" value="1"/>
</dbReference>
<dbReference type="Pfam" id="PF00505">
    <property type="entry name" value="HMG_box"/>
    <property type="match status" value="1"/>
</dbReference>
<feature type="DNA-binding region" description="HMG box" evidence="5">
    <location>
        <begin position="69"/>
        <end position="137"/>
    </location>
</feature>
<evidence type="ECO:0000256" key="4">
    <source>
        <dbReference type="ARBA" id="ARBA00023242"/>
    </source>
</evidence>
<dbReference type="GO" id="GO:0005634">
    <property type="term" value="C:nucleus"/>
    <property type="evidence" value="ECO:0007669"/>
    <property type="project" value="UniProtKB-UniRule"/>
</dbReference>
<dbReference type="GO" id="GO:0000978">
    <property type="term" value="F:RNA polymerase II cis-regulatory region sequence-specific DNA binding"/>
    <property type="evidence" value="ECO:0007669"/>
    <property type="project" value="TreeGrafter"/>
</dbReference>
<keyword evidence="1" id="KW-0805">Transcription regulation</keyword>
<keyword evidence="3" id="KW-0804">Transcription</keyword>
<dbReference type="RefSeq" id="XP_038828561.1">
    <property type="nucleotide sequence ID" value="XM_038972633.1"/>
</dbReference>
<dbReference type="GO" id="GO:0001228">
    <property type="term" value="F:DNA-binding transcription activator activity, RNA polymerase II-specific"/>
    <property type="evidence" value="ECO:0007669"/>
    <property type="project" value="TreeGrafter"/>
</dbReference>
<evidence type="ECO:0000313" key="8">
    <source>
        <dbReference type="Proteomes" id="UP000808372"/>
    </source>
</evidence>
<organism evidence="8 9">
    <name type="scientific">Salvelinus namaycush</name>
    <name type="common">Lake trout</name>
    <name type="synonym">Salmo namaycush</name>
    <dbReference type="NCBI Taxonomy" id="8040"/>
    <lineage>
        <taxon>Eukaryota</taxon>
        <taxon>Metazoa</taxon>
        <taxon>Chordata</taxon>
        <taxon>Craniata</taxon>
        <taxon>Vertebrata</taxon>
        <taxon>Euteleostomi</taxon>
        <taxon>Actinopterygii</taxon>
        <taxon>Neopterygii</taxon>
        <taxon>Teleostei</taxon>
        <taxon>Protacanthopterygii</taxon>
        <taxon>Salmoniformes</taxon>
        <taxon>Salmonidae</taxon>
        <taxon>Salmoninae</taxon>
        <taxon>Salvelinus</taxon>
    </lineage>
</organism>
<keyword evidence="4 5" id="KW-0539">Nucleus</keyword>
<feature type="domain" description="HMG box" evidence="6">
    <location>
        <begin position="69"/>
        <end position="137"/>
    </location>
</feature>
<sequence>MYFDRIPPHSDLCTTKAMFGSDEFCGTSSQSEQMSEAQSLGSVPSCHLSVNSDSSCSSPEPKPLAEPRVRRPLNAFIIWTKEERRRLAKLNPELENKELSKMLGKTWKAMSLAEKRPYMQEAECLRVQHTIDHPKYKYRPRRKKQLKKGPKALPVEALVPLNYLIQNQCHQQQAYPNPAIYPNSQAYFSHMPETYPNRSNYPDPSSTFPNKPLEYSNTGTYPAEPHPYYSTQHGLQQCEAPSPAYAVSHWEQGDFMVQGLQLFCSTDLSLEFYLEQIHLDMLYDLDRSEFEQYLSPPPCRPEPMEYSYHQQGSLREGRTVNYESIWGNSNQALVWTIRLQ</sequence>
<dbReference type="GeneID" id="120027632"/>
<proteinExistence type="predicted"/>
<accession>A0A8U0PQ34</accession>
<dbReference type="GO" id="GO:0030154">
    <property type="term" value="P:cell differentiation"/>
    <property type="evidence" value="ECO:0007669"/>
    <property type="project" value="TreeGrafter"/>
</dbReference>